<dbReference type="PROSITE" id="PS50088">
    <property type="entry name" value="ANK_REPEAT"/>
    <property type="match status" value="1"/>
</dbReference>
<feature type="compositionally biased region" description="Basic residues" evidence="1">
    <location>
        <begin position="21"/>
        <end position="49"/>
    </location>
</feature>
<proteinExistence type="predicted"/>
<dbReference type="AlphaFoldDB" id="A0A6C0J3M2"/>
<dbReference type="SUPFAM" id="SSF48403">
    <property type="entry name" value="Ankyrin repeat"/>
    <property type="match status" value="1"/>
</dbReference>
<feature type="compositionally biased region" description="Basic residues" evidence="1">
    <location>
        <begin position="1"/>
        <end position="13"/>
    </location>
</feature>
<name>A0A6C0J3M2_9ZZZZ</name>
<dbReference type="PROSITE" id="PS50297">
    <property type="entry name" value="ANK_REP_REGION"/>
    <property type="match status" value="1"/>
</dbReference>
<dbReference type="SMART" id="SM00248">
    <property type="entry name" value="ANK"/>
    <property type="match status" value="2"/>
</dbReference>
<organism evidence="2">
    <name type="scientific">viral metagenome</name>
    <dbReference type="NCBI Taxonomy" id="1070528"/>
    <lineage>
        <taxon>unclassified sequences</taxon>
        <taxon>metagenomes</taxon>
        <taxon>organismal metagenomes</taxon>
    </lineage>
</organism>
<protein>
    <submittedName>
        <fullName evidence="2">Uncharacterized protein</fullName>
    </submittedName>
</protein>
<dbReference type="Gene3D" id="1.25.40.20">
    <property type="entry name" value="Ankyrin repeat-containing domain"/>
    <property type="match status" value="1"/>
</dbReference>
<dbReference type="InterPro" id="IPR002110">
    <property type="entry name" value="Ankyrin_rpt"/>
</dbReference>
<accession>A0A6C0J3M2</accession>
<dbReference type="Pfam" id="PF12796">
    <property type="entry name" value="Ank_2"/>
    <property type="match status" value="1"/>
</dbReference>
<evidence type="ECO:0000256" key="1">
    <source>
        <dbReference type="SAM" id="MobiDB-lite"/>
    </source>
</evidence>
<sequence>MKSNNKSKSKKCNNKSNNKSNKSKKCNNKSNKSKKCNNKSKNKGKKQRGGSRTSTPLPIEIALDLAFENAKREIQLNNNISFDDALERMLNIISMQYEIPLYEVKRLSVIREEQHKIEAGFRWNEGTEGWVRISNSNENSLFRAAVDGNEFLLQSEIDNNRDINETNDYNETPLMIAIQHNHYAIVDILLNNNADTIGAIELASQPNVDPQIYSRISRAHSPVNVITGQNMFRNVRDARGRFNH</sequence>
<dbReference type="InterPro" id="IPR036770">
    <property type="entry name" value="Ankyrin_rpt-contain_sf"/>
</dbReference>
<feature type="region of interest" description="Disordered" evidence="1">
    <location>
        <begin position="1"/>
        <end position="55"/>
    </location>
</feature>
<evidence type="ECO:0000313" key="2">
    <source>
        <dbReference type="EMBL" id="QHT99380.1"/>
    </source>
</evidence>
<dbReference type="EMBL" id="MN740307">
    <property type="protein sequence ID" value="QHT99380.1"/>
    <property type="molecule type" value="Genomic_DNA"/>
</dbReference>
<reference evidence="2" key="1">
    <citation type="journal article" date="2020" name="Nature">
        <title>Giant virus diversity and host interactions through global metagenomics.</title>
        <authorList>
            <person name="Schulz F."/>
            <person name="Roux S."/>
            <person name="Paez-Espino D."/>
            <person name="Jungbluth S."/>
            <person name="Walsh D.A."/>
            <person name="Denef V.J."/>
            <person name="McMahon K.D."/>
            <person name="Konstantinidis K.T."/>
            <person name="Eloe-Fadrosh E.A."/>
            <person name="Kyrpides N.C."/>
            <person name="Woyke T."/>
        </authorList>
    </citation>
    <scope>NUCLEOTIDE SEQUENCE</scope>
    <source>
        <strain evidence="2">GVMAG-M-3300025699-48</strain>
    </source>
</reference>